<gene>
    <name evidence="5" type="ORF">EDD77_10488</name>
</gene>
<dbReference type="Proteomes" id="UP000295184">
    <property type="component" value="Unassembled WGS sequence"/>
</dbReference>
<comment type="similarity">
    <text evidence="1">Belongs to the V-ATPase E subunit family.</text>
</comment>
<evidence type="ECO:0000256" key="2">
    <source>
        <dbReference type="ARBA" id="ARBA00022448"/>
    </source>
</evidence>
<accession>A0A4R1R473</accession>
<dbReference type="GO" id="GO:0033178">
    <property type="term" value="C:proton-transporting two-sector ATPase complex, catalytic domain"/>
    <property type="evidence" value="ECO:0007669"/>
    <property type="project" value="InterPro"/>
</dbReference>
<dbReference type="GO" id="GO:0046961">
    <property type="term" value="F:proton-transporting ATPase activity, rotational mechanism"/>
    <property type="evidence" value="ECO:0007669"/>
    <property type="project" value="InterPro"/>
</dbReference>
<evidence type="ECO:0000313" key="6">
    <source>
        <dbReference type="Proteomes" id="UP000295184"/>
    </source>
</evidence>
<feature type="coiled-coil region" evidence="4">
    <location>
        <begin position="33"/>
        <end position="65"/>
    </location>
</feature>
<evidence type="ECO:0000313" key="5">
    <source>
        <dbReference type="EMBL" id="TCL60208.1"/>
    </source>
</evidence>
<name>A0A4R1R473_9FIRM</name>
<dbReference type="InterPro" id="IPR002842">
    <property type="entry name" value="ATPase_V1_Esu"/>
</dbReference>
<protein>
    <submittedName>
        <fullName evidence="5">Vacuolar-type H+-ATPase subunit E/Vma4</fullName>
    </submittedName>
</protein>
<keyword evidence="4" id="KW-0175">Coiled coil</keyword>
<keyword evidence="3" id="KW-0406">Ion transport</keyword>
<dbReference type="EMBL" id="SLUM01000004">
    <property type="protein sequence ID" value="TCL60208.1"/>
    <property type="molecule type" value="Genomic_DNA"/>
</dbReference>
<evidence type="ECO:0000256" key="1">
    <source>
        <dbReference type="ARBA" id="ARBA00005901"/>
    </source>
</evidence>
<evidence type="ECO:0000256" key="4">
    <source>
        <dbReference type="SAM" id="Coils"/>
    </source>
</evidence>
<dbReference type="STRING" id="1650663.GCA_001486665_02761"/>
<dbReference type="OrthoDB" id="1862548at2"/>
<dbReference type="Pfam" id="PF01991">
    <property type="entry name" value="vATP-synt_E"/>
    <property type="match status" value="1"/>
</dbReference>
<comment type="caution">
    <text evidence="5">The sequence shown here is derived from an EMBL/GenBank/DDBJ whole genome shotgun (WGS) entry which is preliminary data.</text>
</comment>
<reference evidence="5 6" key="1">
    <citation type="submission" date="2019-03" db="EMBL/GenBank/DDBJ databases">
        <title>Genomic Encyclopedia of Type Strains, Phase IV (KMG-IV): sequencing the most valuable type-strain genomes for metagenomic binning, comparative biology and taxonomic classification.</title>
        <authorList>
            <person name="Goeker M."/>
        </authorList>
    </citation>
    <scope>NUCLEOTIDE SEQUENCE [LARGE SCALE GENOMIC DNA]</scope>
    <source>
        <strain evidence="5 6">DSM 100451</strain>
    </source>
</reference>
<dbReference type="RefSeq" id="WP_058965873.1">
    <property type="nucleotide sequence ID" value="NZ_CABKVM010000018.1"/>
</dbReference>
<dbReference type="AlphaFoldDB" id="A0A4R1R473"/>
<organism evidence="5 6">
    <name type="scientific">Allofournierella massiliensis</name>
    <dbReference type="NCBI Taxonomy" id="1650663"/>
    <lineage>
        <taxon>Bacteria</taxon>
        <taxon>Bacillati</taxon>
        <taxon>Bacillota</taxon>
        <taxon>Clostridia</taxon>
        <taxon>Eubacteriales</taxon>
        <taxon>Oscillospiraceae</taxon>
        <taxon>Allofournierella</taxon>
    </lineage>
</organism>
<sequence length="197" mass="22049">MIDENERAAQFLQAIQRDAEHRRSEIVKAIDAETAAELEKKRTEAEKKAARMEEYETQRATENANRLLSQSVLDAGAELARRRGQIADEVFAACEKEITNFVSSPDYGPFLKENAAGLLKLLRCDAAQFFARPQDLELARQNLPADCTVEADATIRLGGLRARAGSTEADDTLDIRMENQKDWFLRSCGMSIALEQL</sequence>
<evidence type="ECO:0000256" key="3">
    <source>
        <dbReference type="ARBA" id="ARBA00023065"/>
    </source>
</evidence>
<keyword evidence="2" id="KW-0813">Transport</keyword>
<dbReference type="SUPFAM" id="SSF160527">
    <property type="entry name" value="V-type ATPase subunit E-like"/>
    <property type="match status" value="1"/>
</dbReference>
<proteinExistence type="inferred from homology"/>